<evidence type="ECO:0000313" key="2">
    <source>
        <dbReference type="Proteomes" id="UP001489509"/>
    </source>
</evidence>
<sequence length="129" mass="14066">MAAQGSLLARIFTSDANIPIENATVTVTQKQPDGLIELLAVRLTDESGITKSLLVPTPEKAVSQAPSEEQPFSQVDVTAEHPLYERIVVEDVQVFPDTVSMQNLQLIPLAEAPEAFDQTEVFLIPPQNL</sequence>
<evidence type="ECO:0000313" key="1">
    <source>
        <dbReference type="EMBL" id="MEQ2441634.1"/>
    </source>
</evidence>
<keyword evidence="2" id="KW-1185">Reference proteome</keyword>
<organism evidence="1 2">
    <name type="scientific">Solibaculum intestinale</name>
    <dbReference type="NCBI Taxonomy" id="3133165"/>
    <lineage>
        <taxon>Bacteria</taxon>
        <taxon>Bacillati</taxon>
        <taxon>Bacillota</taxon>
        <taxon>Clostridia</taxon>
        <taxon>Eubacteriales</taxon>
        <taxon>Oscillospiraceae</taxon>
        <taxon>Solibaculum</taxon>
    </lineage>
</organism>
<name>A0ABV1E2X1_9FIRM</name>
<reference evidence="1 2" key="1">
    <citation type="submission" date="2024-03" db="EMBL/GenBank/DDBJ databases">
        <title>Human intestinal bacterial collection.</title>
        <authorList>
            <person name="Pauvert C."/>
            <person name="Hitch T.C.A."/>
            <person name="Clavel T."/>
        </authorList>
    </citation>
    <scope>NUCLEOTIDE SEQUENCE [LARGE SCALE GENOMIC DNA]</scope>
    <source>
        <strain evidence="1 2">CLA-JM-H44</strain>
    </source>
</reference>
<dbReference type="Proteomes" id="UP001489509">
    <property type="component" value="Unassembled WGS sequence"/>
</dbReference>
<comment type="caution">
    <text evidence="1">The sequence shown here is derived from an EMBL/GenBank/DDBJ whole genome shotgun (WGS) entry which is preliminary data.</text>
</comment>
<gene>
    <name evidence="1" type="ORF">WMO26_12425</name>
</gene>
<dbReference type="EMBL" id="JBBMFD010000032">
    <property type="protein sequence ID" value="MEQ2441634.1"/>
    <property type="molecule type" value="Genomic_DNA"/>
</dbReference>
<proteinExistence type="predicted"/>
<protein>
    <submittedName>
        <fullName evidence="1">Spore cortex-lytic protein</fullName>
    </submittedName>
</protein>
<dbReference type="RefSeq" id="WP_349220840.1">
    <property type="nucleotide sequence ID" value="NZ_JBBMFD010000032.1"/>
</dbReference>
<accession>A0ABV1E2X1</accession>